<feature type="chain" id="PRO_5007035828" evidence="1">
    <location>
        <begin position="25"/>
        <end position="192"/>
    </location>
</feature>
<sequence length="192" mass="21150">MASMINLLRLLVGFVALIGALAQAADEPAWYAQPYAYVLVDQDIRGALEEFGHNLELVVVMSDKVHGKARSHIQAKTAGEFLDLITDANGLTWFFDGNVLYVSTDEETATRLFKTHGVGREQLQAYLDDLDVFGEHLSTHAGPLDDELFVSGPPAYLMLIQQHLDLQRPAAVPVAARERGVRVFRGNTVSTE</sequence>
<organism evidence="2 3">
    <name type="scientific">Pseudomonas agarici</name>
    <dbReference type="NCBI Taxonomy" id="46677"/>
    <lineage>
        <taxon>Bacteria</taxon>
        <taxon>Pseudomonadati</taxon>
        <taxon>Pseudomonadota</taxon>
        <taxon>Gammaproteobacteria</taxon>
        <taxon>Pseudomonadales</taxon>
        <taxon>Pseudomonadaceae</taxon>
        <taxon>Pseudomonas</taxon>
    </lineage>
</organism>
<evidence type="ECO:0000256" key="1">
    <source>
        <dbReference type="SAM" id="SignalP"/>
    </source>
</evidence>
<dbReference type="Proteomes" id="UP000063229">
    <property type="component" value="Chromosome"/>
</dbReference>
<dbReference type="EMBL" id="CP014135">
    <property type="protein sequence ID" value="AMB84964.1"/>
    <property type="molecule type" value="Genomic_DNA"/>
</dbReference>
<dbReference type="Gene3D" id="3.55.50.30">
    <property type="match status" value="1"/>
</dbReference>
<protein>
    <submittedName>
        <fullName evidence="2">Type III secretion protein</fullName>
    </submittedName>
</protein>
<keyword evidence="1" id="KW-0732">Signal</keyword>
<dbReference type="AlphaFoldDB" id="A0A0X1SYR1"/>
<feature type="signal peptide" evidence="1">
    <location>
        <begin position="1"/>
        <end position="24"/>
    </location>
</feature>
<evidence type="ECO:0000313" key="3">
    <source>
        <dbReference type="Proteomes" id="UP000063229"/>
    </source>
</evidence>
<dbReference type="Gene3D" id="3.30.1370.120">
    <property type="match status" value="1"/>
</dbReference>
<proteinExistence type="predicted"/>
<dbReference type="InterPro" id="IPR038591">
    <property type="entry name" value="NolW-like_sf"/>
</dbReference>
<evidence type="ECO:0000313" key="2">
    <source>
        <dbReference type="EMBL" id="AMB84964.1"/>
    </source>
</evidence>
<accession>A0A0X1SYR1</accession>
<keyword evidence="3" id="KW-1185">Reference proteome</keyword>
<dbReference type="KEGG" id="pagb:AWM79_06425"/>
<reference evidence="2 3" key="1">
    <citation type="submission" date="2016-01" db="EMBL/GenBank/DDBJ databases">
        <authorList>
            <person name="McClelland M."/>
            <person name="Jain A."/>
            <person name="Saraogi P."/>
            <person name="Mendelson R."/>
            <person name="Westerman R."/>
            <person name="SanMiguel P."/>
            <person name="Csonka L."/>
        </authorList>
    </citation>
    <scope>NUCLEOTIDE SEQUENCE [LARGE SCALE GENOMIC DNA]</scope>
    <source>
        <strain evidence="2 3">NCPPB 2472</strain>
    </source>
</reference>
<dbReference type="STRING" id="46677.AWM79_06425"/>
<gene>
    <name evidence="2" type="ORF">AWM79_06425</name>
</gene>
<name>A0A0X1SYR1_PSEAA</name>